<reference evidence="1 2" key="1">
    <citation type="submission" date="2016-09" db="EMBL/GenBank/DDBJ databases">
        <title>Genomic Taxonomy of the Vibrionaceae.</title>
        <authorList>
            <person name="Gonzalez-Castillo A."/>
            <person name="Gomez-Gil B."/>
            <person name="Enciso-Ibarra K."/>
        </authorList>
    </citation>
    <scope>NUCLEOTIDE SEQUENCE [LARGE SCALE GENOMIC DNA]</scope>
    <source>
        <strain evidence="1 2">CAIM 1731</strain>
    </source>
</reference>
<keyword evidence="2" id="KW-1185">Reference proteome</keyword>
<accession>A0ABX3FJ75</accession>
<name>A0ABX3FJ75_9VIBR</name>
<dbReference type="InterPro" id="IPR029052">
    <property type="entry name" value="Metallo-depent_PP-like"/>
</dbReference>
<dbReference type="InterPro" id="IPR038607">
    <property type="entry name" value="PhoD-like_sf"/>
</dbReference>
<gene>
    <name evidence="1" type="ORF">BIY21_00010</name>
</gene>
<evidence type="ECO:0008006" key="3">
    <source>
        <dbReference type="Google" id="ProtNLM"/>
    </source>
</evidence>
<dbReference type="SUPFAM" id="SSF56300">
    <property type="entry name" value="Metallo-dependent phosphatases"/>
    <property type="match status" value="1"/>
</dbReference>
<dbReference type="CDD" id="cd07389">
    <property type="entry name" value="MPP_PhoD"/>
    <property type="match status" value="1"/>
</dbReference>
<dbReference type="PANTHER" id="PTHR37031:SF2">
    <property type="entry name" value="PHOD-LIKE PHOSPHATASE METALLOPHOSPHATASE DOMAIN-CONTAINING PROTEIN"/>
    <property type="match status" value="1"/>
</dbReference>
<sequence>MSDKPTLPLVLAGPILRKTTQNELVFWLVTSEPLRGSFQLFADADDSCIFEGALDQCRQIAVGQRAYVVLAQFKGEFPANVALSYEFITQQGPLSQLQPEFCYADEARPTFRISTQADYLLHGSCRNPHHPAKDALVQADHKVSQQALQDRPDMLLMSGDQIYADHVAGPMLDAIHQVCELLGLTDEAFEQAPFANSQTLYQHPFCYYQRDKLLPSYSDQSHWLNRLLLPKHTPIFSSRECENHLITLSEFIAMYLLVWSPSLWRCINIDRLEHNGFTHGGQPFAATNIKHWQQEKQHIERFVAGLPSAARLMAHIPTYMIFDDHDVTDDWNLTVGWEKAAYENSFSKRIIGNGLIAYWLCQGWGNEPDNFPEELWHLSEQFFAEPYTSSEQAKHQDNLIQYLYSFEKWHYTVHSSPKVVVLDTRTRRWRSESRMNKPSGLMDWEALIEFQQELLNQDKVIVVSAAPMFGVKFIEALQKSMTLLGQPLLIDAENWMAHPGSANTLLSIFTHTKTPSNFVILSGDVHYSFAYDIKLRFRKSSPNIYQITCSGFKNQFPEPLLGICDRIDRAIYSPRSPLNYLTKRKRLKVFKRDPDIPGSRRLVNSSAIGELKLDSHGKPCQISILTGEGESVHFPPIEQDL</sequence>
<dbReference type="EMBL" id="MJMI01000076">
    <property type="protein sequence ID" value="OLQ94220.1"/>
    <property type="molecule type" value="Genomic_DNA"/>
</dbReference>
<comment type="caution">
    <text evidence="1">The sequence shown here is derived from an EMBL/GenBank/DDBJ whole genome shotgun (WGS) entry which is preliminary data.</text>
</comment>
<organism evidence="1 2">
    <name type="scientific">Vibrio ponticus</name>
    <dbReference type="NCBI Taxonomy" id="265668"/>
    <lineage>
        <taxon>Bacteria</taxon>
        <taxon>Pseudomonadati</taxon>
        <taxon>Pseudomonadota</taxon>
        <taxon>Gammaproteobacteria</taxon>
        <taxon>Vibrionales</taxon>
        <taxon>Vibrionaceae</taxon>
        <taxon>Vibrio</taxon>
    </lineage>
</organism>
<dbReference type="Gene3D" id="3.60.21.70">
    <property type="entry name" value="PhoD-like phosphatase"/>
    <property type="match status" value="1"/>
</dbReference>
<dbReference type="PANTHER" id="PTHR37031">
    <property type="entry name" value="METALLOPHOSPHATASE BINDING DOMAIN PROTEIN"/>
    <property type="match status" value="1"/>
</dbReference>
<dbReference type="InterPro" id="IPR018946">
    <property type="entry name" value="PhoD-like_MPP"/>
</dbReference>
<evidence type="ECO:0000313" key="2">
    <source>
        <dbReference type="Proteomes" id="UP000186206"/>
    </source>
</evidence>
<dbReference type="RefSeq" id="WP_075648586.1">
    <property type="nucleotide sequence ID" value="NZ_AP019657.1"/>
</dbReference>
<proteinExistence type="predicted"/>
<dbReference type="Proteomes" id="UP000186206">
    <property type="component" value="Unassembled WGS sequence"/>
</dbReference>
<evidence type="ECO:0000313" key="1">
    <source>
        <dbReference type="EMBL" id="OLQ94220.1"/>
    </source>
</evidence>
<protein>
    <recommendedName>
        <fullName evidence="3">Alkaline phosphatase family protein</fullName>
    </recommendedName>
</protein>